<accession>A0AA47I7U1</accession>
<gene>
    <name evidence="1" type="ORF">LL038_03470</name>
</gene>
<dbReference type="EMBL" id="CP086239">
    <property type="protein sequence ID" value="WAG61325.1"/>
    <property type="molecule type" value="Genomic_DNA"/>
</dbReference>
<dbReference type="InterPro" id="IPR010064">
    <property type="entry name" value="HK97-gp10_tail"/>
</dbReference>
<dbReference type="Proteomes" id="UP001164733">
    <property type="component" value="Chromosome"/>
</dbReference>
<organism evidence="1 2">
    <name type="scientific">Clostridium estertheticum</name>
    <dbReference type="NCBI Taxonomy" id="238834"/>
    <lineage>
        <taxon>Bacteria</taxon>
        <taxon>Bacillati</taxon>
        <taxon>Bacillota</taxon>
        <taxon>Clostridia</taxon>
        <taxon>Eubacteriales</taxon>
        <taxon>Clostridiaceae</taxon>
        <taxon>Clostridium</taxon>
    </lineage>
</organism>
<dbReference type="Pfam" id="PF04883">
    <property type="entry name" value="HK97-gp10_like"/>
    <property type="match status" value="1"/>
</dbReference>
<dbReference type="NCBIfam" id="TIGR01725">
    <property type="entry name" value="phge_HK97_gp10"/>
    <property type="match status" value="1"/>
</dbReference>
<reference evidence="1" key="1">
    <citation type="submission" date="2021-11" db="EMBL/GenBank/DDBJ databases">
        <title>Clostridia strains as spoilage organisms.</title>
        <authorList>
            <person name="Wambui J."/>
            <person name="Stevens M.J.A."/>
            <person name="Stephan R."/>
        </authorList>
    </citation>
    <scope>NUCLEOTIDE SEQUENCE</scope>
    <source>
        <strain evidence="1">CF009</strain>
    </source>
</reference>
<proteinExistence type="predicted"/>
<name>A0AA47I7U1_9CLOT</name>
<evidence type="ECO:0000313" key="2">
    <source>
        <dbReference type="Proteomes" id="UP001164733"/>
    </source>
</evidence>
<protein>
    <submittedName>
        <fullName evidence="1">HK97 gp10 family phage protein</fullName>
    </submittedName>
</protein>
<evidence type="ECO:0000313" key="1">
    <source>
        <dbReference type="EMBL" id="WAG61325.1"/>
    </source>
</evidence>
<dbReference type="AlphaFoldDB" id="A0AA47I7U1"/>
<sequence length="130" mass="14263">MAGIEVEGMDELLAKLENMSNKVSNVITKTALEASAVPVLEDAKSTSVFSDRSGKLRDGLKIGKIKTKNGEKYIEIGIAKEDVSEIFYGKFIEWGASNQATRPFLQLALEKNRNKIKEIMTATLKEGLGL</sequence>
<dbReference type="RefSeq" id="WP_216120025.1">
    <property type="nucleotide sequence ID" value="NZ_CP086239.1"/>
</dbReference>